<keyword evidence="1" id="KW-0732">Signal</keyword>
<feature type="chain" id="PRO_5046552617" evidence="1">
    <location>
        <begin position="20"/>
        <end position="108"/>
    </location>
</feature>
<evidence type="ECO:0000256" key="1">
    <source>
        <dbReference type="SAM" id="SignalP"/>
    </source>
</evidence>
<reference evidence="2 3" key="1">
    <citation type="submission" date="2024-03" db="EMBL/GenBank/DDBJ databases">
        <authorList>
            <person name="Jo J.-H."/>
        </authorList>
    </citation>
    <scope>NUCLEOTIDE SEQUENCE [LARGE SCALE GENOMIC DNA]</scope>
    <source>
        <strain evidence="2 3">PS1R-30</strain>
    </source>
</reference>
<dbReference type="NCBIfam" id="TIGR04433">
    <property type="entry name" value="UrcA_uranyl"/>
    <property type="match status" value="1"/>
</dbReference>
<evidence type="ECO:0000313" key="2">
    <source>
        <dbReference type="EMBL" id="MEJ5979032.1"/>
    </source>
</evidence>
<dbReference type="InterPro" id="IPR030972">
    <property type="entry name" value="UrcA_uranyl"/>
</dbReference>
<feature type="signal peptide" evidence="1">
    <location>
        <begin position="1"/>
        <end position="19"/>
    </location>
</feature>
<organism evidence="2 3">
    <name type="scientific">Novosphingobium anseongense</name>
    <dbReference type="NCBI Taxonomy" id="3133436"/>
    <lineage>
        <taxon>Bacteria</taxon>
        <taxon>Pseudomonadati</taxon>
        <taxon>Pseudomonadota</taxon>
        <taxon>Alphaproteobacteria</taxon>
        <taxon>Sphingomonadales</taxon>
        <taxon>Sphingomonadaceae</taxon>
        <taxon>Novosphingobium</taxon>
    </lineage>
</organism>
<name>A0ABU8S1A2_9SPHN</name>
<proteinExistence type="predicted"/>
<dbReference type="Proteomes" id="UP001361239">
    <property type="component" value="Unassembled WGS sequence"/>
</dbReference>
<keyword evidence="3" id="KW-1185">Reference proteome</keyword>
<sequence>MKIGLAAFAALAFATSASANTTENPFAQDSATLTLKGLDLSTADGQQRLAIRVDQAARAVCGERFASVHLSLEAKAQECRTAVIADVRSQIEARTAMAPAAARVAYSR</sequence>
<gene>
    <name evidence="2" type="ORF">WG901_20435</name>
</gene>
<accession>A0ABU8S1A2</accession>
<dbReference type="RefSeq" id="WP_339588973.1">
    <property type="nucleotide sequence ID" value="NZ_JBBHJZ010000005.1"/>
</dbReference>
<comment type="caution">
    <text evidence="2">The sequence shown here is derived from an EMBL/GenBank/DDBJ whole genome shotgun (WGS) entry which is preliminary data.</text>
</comment>
<evidence type="ECO:0000313" key="3">
    <source>
        <dbReference type="Proteomes" id="UP001361239"/>
    </source>
</evidence>
<protein>
    <submittedName>
        <fullName evidence="2">UrcA family protein</fullName>
    </submittedName>
</protein>
<dbReference type="EMBL" id="JBBHJZ010000005">
    <property type="protein sequence ID" value="MEJ5979032.1"/>
    <property type="molecule type" value="Genomic_DNA"/>
</dbReference>